<dbReference type="GO" id="GO:0003777">
    <property type="term" value="F:microtubule motor activity"/>
    <property type="evidence" value="ECO:0007669"/>
    <property type="project" value="InterPro"/>
</dbReference>
<dbReference type="EnsemblPlants" id="KQL02983">
    <property type="protein sequence ID" value="KQL02983"/>
    <property type="gene ID" value="SETIT_013342mg"/>
</dbReference>
<dbReference type="GO" id="GO:0005643">
    <property type="term" value="C:nuclear pore"/>
    <property type="evidence" value="ECO:0000318"/>
    <property type="project" value="GO_Central"/>
</dbReference>
<dbReference type="PROSITE" id="PS50067">
    <property type="entry name" value="KINESIN_MOTOR_2"/>
    <property type="match status" value="1"/>
</dbReference>
<feature type="domain" description="Kinesin motor" evidence="4">
    <location>
        <begin position="648"/>
        <end position="702"/>
    </location>
</feature>
<name>K3YGH4_SETIT</name>
<dbReference type="GO" id="GO:0005524">
    <property type="term" value="F:ATP binding"/>
    <property type="evidence" value="ECO:0007669"/>
    <property type="project" value="InterPro"/>
</dbReference>
<dbReference type="eggNOG" id="KOG4674">
    <property type="taxonomic scope" value="Eukaryota"/>
</dbReference>
<dbReference type="EMBL" id="AGNK02004023">
    <property type="status" value="NOT_ANNOTATED_CDS"/>
    <property type="molecule type" value="Genomic_DNA"/>
</dbReference>
<evidence type="ECO:0000313" key="5">
    <source>
        <dbReference type="EnsemblPlants" id="KQL02983"/>
    </source>
</evidence>
<dbReference type="PANTHER" id="PTHR18898">
    <property type="entry name" value="NUCLEOPROTEIN TPR-RELATED"/>
    <property type="match status" value="1"/>
</dbReference>
<dbReference type="InterPro" id="IPR001752">
    <property type="entry name" value="Kinesin_motor_dom"/>
</dbReference>
<proteinExistence type="inferred from homology"/>
<dbReference type="GO" id="GO:0006406">
    <property type="term" value="P:mRNA export from nucleus"/>
    <property type="evidence" value="ECO:0000318"/>
    <property type="project" value="GO_Central"/>
</dbReference>
<dbReference type="AlphaFoldDB" id="K3YGH4"/>
<dbReference type="eggNOG" id="KOG0239">
    <property type="taxonomic scope" value="Eukaryota"/>
</dbReference>
<dbReference type="GO" id="GO:0007018">
    <property type="term" value="P:microtubule-based movement"/>
    <property type="evidence" value="ECO:0007669"/>
    <property type="project" value="InterPro"/>
</dbReference>
<feature type="coiled-coil region" evidence="3">
    <location>
        <begin position="8"/>
        <end position="124"/>
    </location>
</feature>
<reference evidence="5" key="2">
    <citation type="submission" date="2018-08" db="UniProtKB">
        <authorList>
            <consortium name="EnsemblPlants"/>
        </authorList>
    </citation>
    <scope>IDENTIFICATION</scope>
    <source>
        <strain evidence="5">Yugu1</strain>
    </source>
</reference>
<dbReference type="GO" id="GO:0008017">
    <property type="term" value="F:microtubule binding"/>
    <property type="evidence" value="ECO:0007669"/>
    <property type="project" value="InterPro"/>
</dbReference>
<dbReference type="InParanoid" id="K3YGH4"/>
<dbReference type="Proteomes" id="UP000004995">
    <property type="component" value="Unassembled WGS sequence"/>
</dbReference>
<feature type="coiled-coil region" evidence="3">
    <location>
        <begin position="578"/>
        <end position="636"/>
    </location>
</feature>
<evidence type="ECO:0000313" key="6">
    <source>
        <dbReference type="Proteomes" id="UP000004995"/>
    </source>
</evidence>
<evidence type="ECO:0000256" key="3">
    <source>
        <dbReference type="SAM" id="Coils"/>
    </source>
</evidence>
<keyword evidence="1" id="KW-0505">Motor protein</keyword>
<evidence type="ECO:0000256" key="2">
    <source>
        <dbReference type="PROSITE-ProRule" id="PRU00283"/>
    </source>
</evidence>
<feature type="coiled-coil region" evidence="3">
    <location>
        <begin position="155"/>
        <end position="361"/>
    </location>
</feature>
<evidence type="ECO:0000259" key="4">
    <source>
        <dbReference type="PROSITE" id="PS50067"/>
    </source>
</evidence>
<dbReference type="HOGENOM" id="CLU_393003_0_0_1"/>
<dbReference type="STRING" id="4555.K3YGH4"/>
<comment type="similarity">
    <text evidence="2">Belongs to the TRAFAC class myosin-kinesin ATPase superfamily. Kinesin family.</text>
</comment>
<keyword evidence="3" id="KW-0175">Coiled coil</keyword>
<dbReference type="PANTHER" id="PTHR18898:SF2">
    <property type="entry name" value="NUCLEOPROTEIN TPR"/>
    <property type="match status" value="1"/>
</dbReference>
<protein>
    <recommendedName>
        <fullName evidence="4">Kinesin motor domain-containing protein</fullName>
    </recommendedName>
</protein>
<dbReference type="GO" id="GO:0017056">
    <property type="term" value="F:structural constituent of nuclear pore"/>
    <property type="evidence" value="ECO:0000318"/>
    <property type="project" value="GO_Central"/>
</dbReference>
<organism evidence="5 6">
    <name type="scientific">Setaria italica</name>
    <name type="common">Foxtail millet</name>
    <name type="synonym">Panicum italicum</name>
    <dbReference type="NCBI Taxonomy" id="4555"/>
    <lineage>
        <taxon>Eukaryota</taxon>
        <taxon>Viridiplantae</taxon>
        <taxon>Streptophyta</taxon>
        <taxon>Embryophyta</taxon>
        <taxon>Tracheophyta</taxon>
        <taxon>Spermatophyta</taxon>
        <taxon>Magnoliopsida</taxon>
        <taxon>Liliopsida</taxon>
        <taxon>Poales</taxon>
        <taxon>Poaceae</taxon>
        <taxon>PACMAD clade</taxon>
        <taxon>Panicoideae</taxon>
        <taxon>Panicodae</taxon>
        <taxon>Paniceae</taxon>
        <taxon>Cenchrinae</taxon>
        <taxon>Setaria</taxon>
    </lineage>
</organism>
<accession>K3YGH4</accession>
<evidence type="ECO:0000256" key="1">
    <source>
        <dbReference type="ARBA" id="ARBA00023175"/>
    </source>
</evidence>
<keyword evidence="6" id="KW-1185">Reference proteome</keyword>
<comment type="caution">
    <text evidence="2">Lacks conserved residue(s) required for the propagation of feature annotation.</text>
</comment>
<reference evidence="6" key="1">
    <citation type="journal article" date="2012" name="Nat. Biotechnol.">
        <title>Reference genome sequence of the model plant Setaria.</title>
        <authorList>
            <person name="Bennetzen J.L."/>
            <person name="Schmutz J."/>
            <person name="Wang H."/>
            <person name="Percifield R."/>
            <person name="Hawkins J."/>
            <person name="Pontaroli A.C."/>
            <person name="Estep M."/>
            <person name="Feng L."/>
            <person name="Vaughn J.N."/>
            <person name="Grimwood J."/>
            <person name="Jenkins J."/>
            <person name="Barry K."/>
            <person name="Lindquist E."/>
            <person name="Hellsten U."/>
            <person name="Deshpande S."/>
            <person name="Wang X."/>
            <person name="Wu X."/>
            <person name="Mitros T."/>
            <person name="Triplett J."/>
            <person name="Yang X."/>
            <person name="Ye C.Y."/>
            <person name="Mauro-Herrera M."/>
            <person name="Wang L."/>
            <person name="Li P."/>
            <person name="Sharma M."/>
            <person name="Sharma R."/>
            <person name="Ronald P.C."/>
            <person name="Panaud O."/>
            <person name="Kellogg E.A."/>
            <person name="Brutnell T.P."/>
            <person name="Doust A.N."/>
            <person name="Tuskan G.A."/>
            <person name="Rokhsar D."/>
            <person name="Devos K.M."/>
        </authorList>
    </citation>
    <scope>NUCLEOTIDE SEQUENCE [LARGE SCALE GENOMIC DNA]</scope>
    <source>
        <strain evidence="6">cv. Yugu1</strain>
    </source>
</reference>
<dbReference type="Gramene" id="KQL02983">
    <property type="protein sequence ID" value="KQL02983"/>
    <property type="gene ID" value="SETIT_013342mg"/>
</dbReference>
<sequence length="702" mass="81355">MVQYKEIADSNEVALKQLESAHQDYKAEAEVGREALEDEIAKLRDKLSYMEKSYLIKCEEAASAIESKEKQITSLVNEISVLRTDVSQRLPQVEKLEMELASSKSALDEQYKRWRSAEENYERQRDWAELKELQEQGDLVRVLNLDQKNMFDSCMKQVEDMRKGLQSSLKAASDAESRAAIAEAKCSDLEAKLKSRKVTFRDTGRDIPATSEENDELFQLKEQLEKYKEEAQANRNYMVQYKEIADSNEVALKQLESAHQDYKAEAEVGREALEDEIAKLRDKLSYMEKSYLIKCEEAASAIESKEKQITSLVNEISVLRTDVSQRLPQVEKLEMELASSKSALDEQYKRWRSAEENYERQRDWAELKELQEQGDLVRVLDLDQKNMFDSCMKQVEDMRKGLQSSLKAASDAESRAAIAEIDDEYTHGELEEILSQWVDNPNCELPSDIQKINIYDEDIEELKKYAKNGIAYFVLKLTPAKGRGGGFTRKMKNGSGSWVRANKINGNKCTIRIYKFNENSTYHRERRMMEFTLNNGPQDMVLCSVEWDCKTSKIKNDATKVRITRRCQEVETSQTEEVECFKQKLLEAEKKIQFFERKLEEADRTCLEQSNLEQKLEEAEKACLELRRHVTYIEDEKKSLKQNALKGNMRVFCRVRPLAAKDNPNDQKLIIFPESLEYSGRGLQVVHNGKYTFQSSRIFQNH</sequence>